<dbReference type="PANTHER" id="PTHR39210:SF1">
    <property type="entry name" value="HEPARIN-SULFATE LYASE"/>
    <property type="match status" value="1"/>
</dbReference>
<dbReference type="InterPro" id="IPR012480">
    <property type="entry name" value="Hepar_II_III_C"/>
</dbReference>
<dbReference type="STRING" id="632955.GCA_000829675_02653"/>
<dbReference type="EMBL" id="ATGI01000039">
    <property type="protein sequence ID" value="EPF69977.1"/>
    <property type="molecule type" value="Genomic_DNA"/>
</dbReference>
<dbReference type="AlphaFoldDB" id="S3MQT0"/>
<dbReference type="PATRIC" id="fig|421052.3.peg.3473"/>
<dbReference type="Gene3D" id="1.50.10.100">
    <property type="entry name" value="Chondroitin AC/alginate lyase"/>
    <property type="match status" value="1"/>
</dbReference>
<dbReference type="eggNOG" id="COG0627">
    <property type="taxonomic scope" value="Bacteria"/>
</dbReference>
<evidence type="ECO:0000256" key="4">
    <source>
        <dbReference type="ARBA" id="ARBA00023239"/>
    </source>
</evidence>
<evidence type="ECO:0000259" key="6">
    <source>
        <dbReference type="Pfam" id="PF16889"/>
    </source>
</evidence>
<comment type="caution">
    <text evidence="7">The sequence shown here is derived from an EMBL/GenBank/DDBJ whole genome shotgun (WGS) entry which is preliminary data.</text>
</comment>
<dbReference type="eggNOG" id="COG1073">
    <property type="taxonomic scope" value="Bacteria"/>
</dbReference>
<dbReference type="InterPro" id="IPR031680">
    <property type="entry name" value="Hepar_II_III_N"/>
</dbReference>
<gene>
    <name evidence="7" type="ORF">F945_03541</name>
</gene>
<dbReference type="InterPro" id="IPR008929">
    <property type="entry name" value="Chondroitin_lyas"/>
</dbReference>
<dbReference type="PANTHER" id="PTHR39210">
    <property type="entry name" value="HEPARIN-SULFATE LYASE"/>
    <property type="match status" value="1"/>
</dbReference>
<dbReference type="Pfam" id="PF07940">
    <property type="entry name" value="Hepar_II_III_C"/>
    <property type="match status" value="1"/>
</dbReference>
<accession>S3MQT0</accession>
<dbReference type="Proteomes" id="UP000014568">
    <property type="component" value="Unassembled WGS sequence"/>
</dbReference>
<dbReference type="GO" id="GO:0042597">
    <property type="term" value="C:periplasmic space"/>
    <property type="evidence" value="ECO:0007669"/>
    <property type="project" value="UniProtKB-SubCell"/>
</dbReference>
<reference evidence="7 8" key="1">
    <citation type="submission" date="2013-06" db="EMBL/GenBank/DDBJ databases">
        <title>The Genome Sequence of Acinetobacter rudis CIP 110305.</title>
        <authorList>
            <consortium name="The Broad Institute Genome Sequencing Platform"/>
            <consortium name="The Broad Institute Genome Sequencing Center for Infectious Disease"/>
            <person name="Cerqueira G."/>
            <person name="Feldgarden M."/>
            <person name="Courvalin P."/>
            <person name="Perichon B."/>
            <person name="Grillot-Courvalin C."/>
            <person name="Clermont D."/>
            <person name="Rocha E."/>
            <person name="Yoon E.-J."/>
            <person name="Nemec A."/>
            <person name="Young S.K."/>
            <person name="Zeng Q."/>
            <person name="Gargeya S."/>
            <person name="Fitzgerald M."/>
            <person name="Abouelleil A."/>
            <person name="Alvarado L."/>
            <person name="Berlin A.M."/>
            <person name="Chapman S.B."/>
            <person name="Dewar J."/>
            <person name="Goldberg J."/>
            <person name="Griggs A."/>
            <person name="Gujja S."/>
            <person name="Hansen M."/>
            <person name="Howarth C."/>
            <person name="Imamovic A."/>
            <person name="Larimer J."/>
            <person name="McCowan C."/>
            <person name="Murphy C."/>
            <person name="Pearson M."/>
            <person name="Priest M."/>
            <person name="Roberts A."/>
            <person name="Saif S."/>
            <person name="Shea T."/>
            <person name="Sykes S."/>
            <person name="Wortman J."/>
            <person name="Nusbaum C."/>
            <person name="Birren B."/>
        </authorList>
    </citation>
    <scope>NUCLEOTIDE SEQUENCE [LARGE SCALE GENOMIC DNA]</scope>
    <source>
        <strain evidence="7 8">CIP 110305</strain>
    </source>
</reference>
<dbReference type="GO" id="GO:0016829">
    <property type="term" value="F:lyase activity"/>
    <property type="evidence" value="ECO:0007669"/>
    <property type="project" value="UniProtKB-KW"/>
</dbReference>
<dbReference type="Gene3D" id="2.70.98.70">
    <property type="match status" value="1"/>
</dbReference>
<evidence type="ECO:0000313" key="8">
    <source>
        <dbReference type="Proteomes" id="UP000014568"/>
    </source>
</evidence>
<keyword evidence="2" id="KW-0732">Signal</keyword>
<keyword evidence="8" id="KW-1185">Reference proteome</keyword>
<proteinExistence type="predicted"/>
<dbReference type="OrthoDB" id="7030325at2"/>
<dbReference type="Pfam" id="PF16889">
    <property type="entry name" value="Hepar_II_III_N"/>
    <property type="match status" value="1"/>
</dbReference>
<feature type="domain" description="Heparinase II/III-like C-terminal" evidence="5">
    <location>
        <begin position="722"/>
        <end position="802"/>
    </location>
</feature>
<evidence type="ECO:0000313" key="7">
    <source>
        <dbReference type="EMBL" id="EPF69977.1"/>
    </source>
</evidence>
<evidence type="ECO:0000256" key="2">
    <source>
        <dbReference type="ARBA" id="ARBA00022729"/>
    </source>
</evidence>
<keyword evidence="4" id="KW-0456">Lyase</keyword>
<dbReference type="HOGENOM" id="CLU_307306_0_0_6"/>
<sequence>MNNVNELNTNFFNYDSWNSEVIYVNFKDIINSNSRFDDGLYVCDLGNINLHILMKGFNRLNLLDSEQDCLVVFSGALSNRGRPPFFSGISLAEELNIPLITISDPSLYFSDDIMLSWYAGNKKEPDLPIKISKILDSIFLNNKLKPILIGGSGGGFAALIQTSLIKTSLKTIIWNPQTNIKKYHSKHVLKYLFDCFDSDYSYNNFSEFEFINKTIELNELIFEVDINKFNSRSKVLYLQNIFDDFHIENHMLPLLKSGEWVQNNNSLTSNNGVYIEFGSWGDGHSPVKKDILIKIILSLINGGNIEEPRLTLINDFSCLRKFTINQGVSPIALSYEFFKINSKKFIKIVPDSLINLSQIQFAIYFIKNNERIKVLWYQKIPFFDMSDIDFDTVHLFALDFLGNKVQRVISLDNIIIQETEINSEDFYNSKLSVGANIIENNVWFAPKFGCVTLGPRFGVDWEINPFNNRSWVWLLQQWYFVKDILSYYFECNNKEILIFIKSIVESWWYTHKNTPYTNNMVWHDHGSALRLRRIIEIKKILFENNFLLEKDIIFFDMLIEKHIDFLAEDKFYSKGTNHGLDQTITLIIAICENNDKTYFDRLIEVCRSRLKYEVSKMFDSDGGHFENSTHYQGLGINQLNMINNLLFKNKDILLSELIVDHDLINNSLYAFSFMISPLGEYIPFGDTECIQPKNILPKSAKPNGLKYLKFSTSLGVEGEPPLEKSLVLPKSGWAFYRDKWDGIDDFHISMKCGFNSNYHRQDDDTSFVLYYMGEEWFLDSGLYNYQEDDLFRRYVRSHYAHNMSFPVDVVPIRDINKYGEFKRPELTKLNSKIFSVSMSTTIFKDYISTRNITINEGNSFTVSDYVVSDIYRSSQLFKTIFIISADKKIVIFKDYVDIIGVNAHLRMFVNVKHKTKIFYDAVVNECNISKVFNKKLKAFSLELTFESEELSVDYDFVWIDKD</sequence>
<keyword evidence="3" id="KW-0574">Periplasm</keyword>
<organism evidence="7 8">
    <name type="scientific">Acinetobacter rudis CIP 110305</name>
    <dbReference type="NCBI Taxonomy" id="421052"/>
    <lineage>
        <taxon>Bacteria</taxon>
        <taxon>Pseudomonadati</taxon>
        <taxon>Pseudomonadota</taxon>
        <taxon>Gammaproteobacteria</taxon>
        <taxon>Moraxellales</taxon>
        <taxon>Moraxellaceae</taxon>
        <taxon>Acinetobacter</taxon>
    </lineage>
</organism>
<evidence type="ECO:0000259" key="5">
    <source>
        <dbReference type="Pfam" id="PF07940"/>
    </source>
</evidence>
<name>S3MQT0_9GAMM</name>
<evidence type="ECO:0000256" key="1">
    <source>
        <dbReference type="ARBA" id="ARBA00004418"/>
    </source>
</evidence>
<feature type="domain" description="Heparin-sulfate lyase N-terminal" evidence="6">
    <location>
        <begin position="458"/>
        <end position="643"/>
    </location>
</feature>
<protein>
    <submittedName>
        <fullName evidence="7">Uncharacterized protein</fullName>
    </submittedName>
</protein>
<evidence type="ECO:0000256" key="3">
    <source>
        <dbReference type="ARBA" id="ARBA00022764"/>
    </source>
</evidence>
<comment type="subcellular location">
    <subcellularLocation>
        <location evidence="1">Periplasm</location>
    </subcellularLocation>
</comment>